<dbReference type="SUPFAM" id="SSF47384">
    <property type="entry name" value="Homodimeric domain of signal transducing histidine kinase"/>
    <property type="match status" value="1"/>
</dbReference>
<dbReference type="Pfam" id="PF00672">
    <property type="entry name" value="HAMP"/>
    <property type="match status" value="1"/>
</dbReference>
<dbReference type="CDD" id="cd00075">
    <property type="entry name" value="HATPase"/>
    <property type="match status" value="1"/>
</dbReference>
<name>A0A543FPG2_9PSEU</name>
<evidence type="ECO:0000256" key="1">
    <source>
        <dbReference type="ARBA" id="ARBA00000085"/>
    </source>
</evidence>
<evidence type="ECO:0000256" key="8">
    <source>
        <dbReference type="ARBA" id="ARBA00022989"/>
    </source>
</evidence>
<dbReference type="EC" id="2.7.13.3" evidence="3"/>
<dbReference type="InterPro" id="IPR005467">
    <property type="entry name" value="His_kinase_dom"/>
</dbReference>
<evidence type="ECO:0000259" key="14">
    <source>
        <dbReference type="PROSITE" id="PS50885"/>
    </source>
</evidence>
<evidence type="ECO:0000259" key="13">
    <source>
        <dbReference type="PROSITE" id="PS50109"/>
    </source>
</evidence>
<keyword evidence="7 15" id="KW-0418">Kinase</keyword>
<dbReference type="InterPro" id="IPR003594">
    <property type="entry name" value="HATPase_dom"/>
</dbReference>
<dbReference type="PRINTS" id="PR00344">
    <property type="entry name" value="BCTRLSENSOR"/>
</dbReference>
<dbReference type="InterPro" id="IPR003660">
    <property type="entry name" value="HAMP_dom"/>
</dbReference>
<dbReference type="InterPro" id="IPR036890">
    <property type="entry name" value="HATPase_C_sf"/>
</dbReference>
<evidence type="ECO:0000256" key="12">
    <source>
        <dbReference type="SAM" id="Phobius"/>
    </source>
</evidence>
<sequence length="365" mass="38729">MSSLRVRLAVPGFLAIYLPALLLFGVSRATDVEVVEEGGTEAAHELSSSALTWTGWTVIALAPAAAALAWWWAGRAVRPIDLVRAVADDIEGTDLGRRINLTRGPAEVVALAASFDAMFQRVERGADEQRRLIEEISHELRRPLAVLMTNADVLLAHPDPTIAAYRQGLERSRAAATRLKATINELLIDARGRARTIDRRPTDLMAIVRSVRDEAAAGGILLSVTGPASAPCAVDGTSIRRAVSNLVENAIRHAPDGSAVEVEVDVTGHEAVVTVTDHGDGIRGDDLGHVFERFWRGRPDRPGTGLGLPIARHIALAHGGDLTVTSPGPAGDGCVFRLTLRTGPPEPEPVSPRSTGARPAGTPPP</sequence>
<keyword evidence="6 12" id="KW-0812">Transmembrane</keyword>
<keyword evidence="4" id="KW-0597">Phosphoprotein</keyword>
<gene>
    <name evidence="15" type="ORF">FB388_7175</name>
</gene>
<evidence type="ECO:0000256" key="5">
    <source>
        <dbReference type="ARBA" id="ARBA00022679"/>
    </source>
</evidence>
<dbReference type="SUPFAM" id="SSF55874">
    <property type="entry name" value="ATPase domain of HSP90 chaperone/DNA topoisomerase II/histidine kinase"/>
    <property type="match status" value="1"/>
</dbReference>
<dbReference type="Pfam" id="PF00512">
    <property type="entry name" value="HisKA"/>
    <property type="match status" value="1"/>
</dbReference>
<dbReference type="SUPFAM" id="SSF158472">
    <property type="entry name" value="HAMP domain-like"/>
    <property type="match status" value="1"/>
</dbReference>
<dbReference type="InterPro" id="IPR050428">
    <property type="entry name" value="TCS_sensor_his_kinase"/>
</dbReference>
<keyword evidence="5" id="KW-0808">Transferase</keyword>
<dbReference type="SMART" id="SM00388">
    <property type="entry name" value="HisKA"/>
    <property type="match status" value="1"/>
</dbReference>
<dbReference type="EMBL" id="VFPH01000003">
    <property type="protein sequence ID" value="TQM35735.1"/>
    <property type="molecule type" value="Genomic_DNA"/>
</dbReference>
<dbReference type="SMART" id="SM00387">
    <property type="entry name" value="HATPase_c"/>
    <property type="match status" value="1"/>
</dbReference>
<dbReference type="PROSITE" id="PS50109">
    <property type="entry name" value="HIS_KIN"/>
    <property type="match status" value="1"/>
</dbReference>
<dbReference type="GO" id="GO:0000155">
    <property type="term" value="F:phosphorelay sensor kinase activity"/>
    <property type="evidence" value="ECO:0007669"/>
    <property type="project" value="InterPro"/>
</dbReference>
<feature type="transmembrane region" description="Helical" evidence="12">
    <location>
        <begin position="53"/>
        <end position="73"/>
    </location>
</feature>
<feature type="domain" description="HAMP" evidence="14">
    <location>
        <begin position="74"/>
        <end position="127"/>
    </location>
</feature>
<evidence type="ECO:0000256" key="6">
    <source>
        <dbReference type="ARBA" id="ARBA00022692"/>
    </source>
</evidence>
<dbReference type="PANTHER" id="PTHR45436:SF5">
    <property type="entry name" value="SENSOR HISTIDINE KINASE TRCS"/>
    <property type="match status" value="1"/>
</dbReference>
<evidence type="ECO:0000313" key="15">
    <source>
        <dbReference type="EMBL" id="TQM35735.1"/>
    </source>
</evidence>
<feature type="region of interest" description="Disordered" evidence="11">
    <location>
        <begin position="339"/>
        <end position="365"/>
    </location>
</feature>
<keyword evidence="8 12" id="KW-1133">Transmembrane helix</keyword>
<evidence type="ECO:0000256" key="7">
    <source>
        <dbReference type="ARBA" id="ARBA00022777"/>
    </source>
</evidence>
<evidence type="ECO:0000256" key="2">
    <source>
        <dbReference type="ARBA" id="ARBA00004236"/>
    </source>
</evidence>
<dbReference type="PROSITE" id="PS50885">
    <property type="entry name" value="HAMP"/>
    <property type="match status" value="1"/>
</dbReference>
<evidence type="ECO:0000256" key="3">
    <source>
        <dbReference type="ARBA" id="ARBA00012438"/>
    </source>
</evidence>
<dbReference type="RefSeq" id="WP_142107041.1">
    <property type="nucleotide sequence ID" value="NZ_VFPH01000003.1"/>
</dbReference>
<protein>
    <recommendedName>
        <fullName evidence="3">histidine kinase</fullName>
        <ecNumber evidence="3">2.7.13.3</ecNumber>
    </recommendedName>
</protein>
<dbReference type="Gene3D" id="3.30.565.10">
    <property type="entry name" value="Histidine kinase-like ATPase, C-terminal domain"/>
    <property type="match status" value="1"/>
</dbReference>
<dbReference type="SMART" id="SM00304">
    <property type="entry name" value="HAMP"/>
    <property type="match status" value="1"/>
</dbReference>
<dbReference type="AlphaFoldDB" id="A0A543FPG2"/>
<reference evidence="15 16" key="1">
    <citation type="submission" date="2019-06" db="EMBL/GenBank/DDBJ databases">
        <title>Sequencing the genomes of 1000 actinobacteria strains.</title>
        <authorList>
            <person name="Klenk H.-P."/>
        </authorList>
    </citation>
    <scope>NUCLEOTIDE SEQUENCE [LARGE SCALE GENOMIC DNA]</scope>
    <source>
        <strain evidence="15 16">DSM 45511</strain>
    </source>
</reference>
<dbReference type="PANTHER" id="PTHR45436">
    <property type="entry name" value="SENSOR HISTIDINE KINASE YKOH"/>
    <property type="match status" value="1"/>
</dbReference>
<evidence type="ECO:0000256" key="10">
    <source>
        <dbReference type="ARBA" id="ARBA00023136"/>
    </source>
</evidence>
<dbReference type="Gene3D" id="1.10.287.130">
    <property type="match status" value="1"/>
</dbReference>
<keyword evidence="10 12" id="KW-0472">Membrane</keyword>
<feature type="domain" description="Histidine kinase" evidence="13">
    <location>
        <begin position="135"/>
        <end position="344"/>
    </location>
</feature>
<dbReference type="OrthoDB" id="9757990at2"/>
<evidence type="ECO:0000256" key="9">
    <source>
        <dbReference type="ARBA" id="ARBA00023012"/>
    </source>
</evidence>
<keyword evidence="9" id="KW-0902">Two-component regulatory system</keyword>
<dbReference type="InterPro" id="IPR003661">
    <property type="entry name" value="HisK_dim/P_dom"/>
</dbReference>
<accession>A0A543FPG2</accession>
<dbReference type="Gene3D" id="6.10.340.10">
    <property type="match status" value="1"/>
</dbReference>
<comment type="subcellular location">
    <subcellularLocation>
        <location evidence="2">Cell membrane</location>
    </subcellularLocation>
</comment>
<dbReference type="InterPro" id="IPR036097">
    <property type="entry name" value="HisK_dim/P_sf"/>
</dbReference>
<comment type="catalytic activity">
    <reaction evidence="1">
        <text>ATP + protein L-histidine = ADP + protein N-phospho-L-histidine.</text>
        <dbReference type="EC" id="2.7.13.3"/>
    </reaction>
</comment>
<evidence type="ECO:0000256" key="11">
    <source>
        <dbReference type="SAM" id="MobiDB-lite"/>
    </source>
</evidence>
<dbReference type="GO" id="GO:0005886">
    <property type="term" value="C:plasma membrane"/>
    <property type="evidence" value="ECO:0007669"/>
    <property type="project" value="UniProtKB-SubCell"/>
</dbReference>
<evidence type="ECO:0000313" key="16">
    <source>
        <dbReference type="Proteomes" id="UP000319818"/>
    </source>
</evidence>
<dbReference type="InterPro" id="IPR004358">
    <property type="entry name" value="Sig_transdc_His_kin-like_C"/>
</dbReference>
<evidence type="ECO:0000256" key="4">
    <source>
        <dbReference type="ARBA" id="ARBA00022553"/>
    </source>
</evidence>
<dbReference type="Pfam" id="PF02518">
    <property type="entry name" value="HATPase_c"/>
    <property type="match status" value="1"/>
</dbReference>
<organism evidence="15 16">
    <name type="scientific">Pseudonocardia cypriaca</name>
    <dbReference type="NCBI Taxonomy" id="882449"/>
    <lineage>
        <taxon>Bacteria</taxon>
        <taxon>Bacillati</taxon>
        <taxon>Actinomycetota</taxon>
        <taxon>Actinomycetes</taxon>
        <taxon>Pseudonocardiales</taxon>
        <taxon>Pseudonocardiaceae</taxon>
        <taxon>Pseudonocardia</taxon>
    </lineage>
</organism>
<comment type="caution">
    <text evidence="15">The sequence shown here is derived from an EMBL/GenBank/DDBJ whole genome shotgun (WGS) entry which is preliminary data.</text>
</comment>
<proteinExistence type="predicted"/>
<dbReference type="Proteomes" id="UP000319818">
    <property type="component" value="Unassembled WGS sequence"/>
</dbReference>
<keyword evidence="16" id="KW-1185">Reference proteome</keyword>
<dbReference type="CDD" id="cd00082">
    <property type="entry name" value="HisKA"/>
    <property type="match status" value="1"/>
</dbReference>